<organism evidence="4 5">
    <name type="scientific">Fusarium duplospermum</name>
    <dbReference type="NCBI Taxonomy" id="1325734"/>
    <lineage>
        <taxon>Eukaryota</taxon>
        <taxon>Fungi</taxon>
        <taxon>Dikarya</taxon>
        <taxon>Ascomycota</taxon>
        <taxon>Pezizomycotina</taxon>
        <taxon>Sordariomycetes</taxon>
        <taxon>Hypocreomycetidae</taxon>
        <taxon>Hypocreales</taxon>
        <taxon>Nectriaceae</taxon>
        <taxon>Fusarium</taxon>
        <taxon>Fusarium solani species complex</taxon>
    </lineage>
</organism>
<dbReference type="SUPFAM" id="SSF55035">
    <property type="entry name" value="NAD-binding domain of HMG-CoA reductase"/>
    <property type="match status" value="1"/>
</dbReference>
<name>A0A428PD62_9HYPO</name>
<evidence type="ECO:0000256" key="2">
    <source>
        <dbReference type="ARBA" id="ARBA00012999"/>
    </source>
</evidence>
<dbReference type="GO" id="GO:0015936">
    <property type="term" value="P:coenzyme A metabolic process"/>
    <property type="evidence" value="ECO:0007669"/>
    <property type="project" value="InterPro"/>
</dbReference>
<dbReference type="Proteomes" id="UP000288168">
    <property type="component" value="Unassembled WGS sequence"/>
</dbReference>
<dbReference type="PANTHER" id="PTHR10572:SF24">
    <property type="entry name" value="3-HYDROXY-3-METHYLGLUTARYL-COENZYME A REDUCTASE"/>
    <property type="match status" value="1"/>
</dbReference>
<proteinExistence type="inferred from homology"/>
<keyword evidence="5" id="KW-1185">Reference proteome</keyword>
<keyword evidence="3" id="KW-0560">Oxidoreductase</keyword>
<sequence>MSSNRAQKMKERARELGLVQTSQHDQDISSIKVENCVGFTKVPLGLAGPLRIVGPGVERRLFAPLATYEATLVASCSRGCKALDASGGVQFDVFGDGMSRGPVFMFKDPGAAIAFYRAVPTLQDEFAEWAKSTGRFVKLKELRPSVIGSNVHLFCNYSCGDAAGQNMTTKATSYACGMLRKKYADKYAIKDFFIEGQMASDKKPSWGNVSGTRGVETMAWGTITAASCEKILGLDTERLHNILKIGKEGECRNGQFGSNINTANILAAMFIALGQDAASVAEASWSQLVSELDKETGEITISLYFPSLPVGTVGGGTGYSTQKEALNMIGCIGPGGKHTLAGIIACFALALDVSTLAAVSNNTFSDAHMRFARGEAKPKL</sequence>
<dbReference type="EMBL" id="NKCI01000155">
    <property type="protein sequence ID" value="RSL51008.1"/>
    <property type="molecule type" value="Genomic_DNA"/>
</dbReference>
<dbReference type="PRINTS" id="PR00071">
    <property type="entry name" value="HMGCOARDTASE"/>
</dbReference>
<dbReference type="InterPro" id="IPR023074">
    <property type="entry name" value="HMG_CoA_Rdtase_cat_sf"/>
</dbReference>
<dbReference type="InterPro" id="IPR023076">
    <property type="entry name" value="HMG_CoA_Rdtase_CS"/>
</dbReference>
<dbReference type="GO" id="GO:0004420">
    <property type="term" value="F:hydroxymethylglutaryl-CoA reductase (NADPH) activity"/>
    <property type="evidence" value="ECO:0007669"/>
    <property type="project" value="UniProtKB-EC"/>
</dbReference>
<gene>
    <name evidence="4" type="ORF">CEP54_011640</name>
</gene>
<evidence type="ECO:0000313" key="5">
    <source>
        <dbReference type="Proteomes" id="UP000288168"/>
    </source>
</evidence>
<dbReference type="SUPFAM" id="SSF56542">
    <property type="entry name" value="Substrate-binding domain of HMG-CoA reductase"/>
    <property type="match status" value="1"/>
</dbReference>
<dbReference type="OrthoDB" id="310654at2759"/>
<accession>A0A428PD62</accession>
<dbReference type="EC" id="1.1.1.34" evidence="2"/>
<evidence type="ECO:0000256" key="3">
    <source>
        <dbReference type="ARBA" id="ARBA00023002"/>
    </source>
</evidence>
<dbReference type="PROSITE" id="PS00318">
    <property type="entry name" value="HMG_COA_REDUCTASE_2"/>
    <property type="match status" value="1"/>
</dbReference>
<protein>
    <recommendedName>
        <fullName evidence="2">hydroxymethylglutaryl-CoA reductase (NADPH)</fullName>
        <ecNumber evidence="2">1.1.1.34</ecNumber>
    </recommendedName>
</protein>
<reference evidence="4 5" key="1">
    <citation type="submission" date="2017-06" db="EMBL/GenBank/DDBJ databases">
        <title>Comparative genomic analysis of Ambrosia Fusariam Clade fungi.</title>
        <authorList>
            <person name="Stajich J.E."/>
            <person name="Carrillo J."/>
            <person name="Kijimoto T."/>
            <person name="Eskalen A."/>
            <person name="O'Donnell K."/>
            <person name="Kasson M."/>
        </authorList>
    </citation>
    <scope>NUCLEOTIDE SEQUENCE [LARGE SCALE GENOMIC DNA]</scope>
    <source>
        <strain evidence="4 5">NRRL62584</strain>
    </source>
</reference>
<dbReference type="AlphaFoldDB" id="A0A428PD62"/>
<dbReference type="Gene3D" id="3.90.770.10">
    <property type="entry name" value="3-hydroxy-3-methylglutaryl-coenzyme A Reductase, Chain A, domain 2"/>
    <property type="match status" value="1"/>
</dbReference>
<dbReference type="Pfam" id="PF00368">
    <property type="entry name" value="HMG-CoA_red"/>
    <property type="match status" value="1"/>
</dbReference>
<evidence type="ECO:0000313" key="4">
    <source>
        <dbReference type="EMBL" id="RSL51008.1"/>
    </source>
</evidence>
<evidence type="ECO:0000256" key="1">
    <source>
        <dbReference type="ARBA" id="ARBA00007661"/>
    </source>
</evidence>
<dbReference type="PROSITE" id="PS50065">
    <property type="entry name" value="HMG_COA_REDUCTASE_4"/>
    <property type="match status" value="1"/>
</dbReference>
<dbReference type="InterPro" id="IPR002202">
    <property type="entry name" value="HMG_CoA_Rdtase"/>
</dbReference>
<dbReference type="Gene3D" id="3.30.70.420">
    <property type="entry name" value="Hydroxymethylglutaryl-CoA reductase, class I/II, NAD/NADP-binding domain"/>
    <property type="match status" value="1"/>
</dbReference>
<comment type="caution">
    <text evidence="4">The sequence shown here is derived from an EMBL/GenBank/DDBJ whole genome shotgun (WGS) entry which is preliminary data.</text>
</comment>
<dbReference type="PANTHER" id="PTHR10572">
    <property type="entry name" value="3-HYDROXY-3-METHYLGLUTARYL-COENZYME A REDUCTASE"/>
    <property type="match status" value="1"/>
</dbReference>
<comment type="similarity">
    <text evidence="1">Belongs to the HMG-CoA reductase family.</text>
</comment>
<dbReference type="STRING" id="1325734.A0A428PD62"/>
<dbReference type="InterPro" id="IPR009029">
    <property type="entry name" value="HMG_CoA_Rdtase_sub-bd_dom_sf"/>
</dbReference>
<dbReference type="InterPro" id="IPR009023">
    <property type="entry name" value="HMG_CoA_Rdtase_NAD(P)-bd_sf"/>
</dbReference>